<evidence type="ECO:0000259" key="6">
    <source>
        <dbReference type="Pfam" id="PF02826"/>
    </source>
</evidence>
<dbReference type="Pfam" id="PF00389">
    <property type="entry name" value="2-Hacid_dh"/>
    <property type="match status" value="1"/>
</dbReference>
<feature type="domain" description="D-isomer specific 2-hydroxyacid dehydrogenase NAD-binding" evidence="6">
    <location>
        <begin position="144"/>
        <end position="303"/>
    </location>
</feature>
<dbReference type="SUPFAM" id="SSF52283">
    <property type="entry name" value="Formate/glycerate dehydrogenase catalytic domain-like"/>
    <property type="match status" value="1"/>
</dbReference>
<dbReference type="GO" id="GO:0051287">
    <property type="term" value="F:NAD binding"/>
    <property type="evidence" value="ECO:0007669"/>
    <property type="project" value="InterPro"/>
</dbReference>
<dbReference type="AlphaFoldDB" id="A0A0C5VSV7"/>
<dbReference type="SUPFAM" id="SSF51735">
    <property type="entry name" value="NAD(P)-binding Rossmann-fold domains"/>
    <property type="match status" value="1"/>
</dbReference>
<evidence type="ECO:0000256" key="1">
    <source>
        <dbReference type="ARBA" id="ARBA00005854"/>
    </source>
</evidence>
<comment type="similarity">
    <text evidence="1 4">Belongs to the D-isomer specific 2-hydroxyacid dehydrogenase family.</text>
</comment>
<evidence type="ECO:0000256" key="4">
    <source>
        <dbReference type="RuleBase" id="RU003719"/>
    </source>
</evidence>
<dbReference type="EC" id="1.1.1.26" evidence="7"/>
<dbReference type="HOGENOM" id="CLU_019796_1_3_6"/>
<dbReference type="GO" id="GO:0005829">
    <property type="term" value="C:cytosol"/>
    <property type="evidence" value="ECO:0007669"/>
    <property type="project" value="TreeGrafter"/>
</dbReference>
<dbReference type="InterPro" id="IPR036291">
    <property type="entry name" value="NAD(P)-bd_dom_sf"/>
</dbReference>
<feature type="domain" description="D-isomer specific 2-hydroxyacid dehydrogenase catalytic" evidence="5">
    <location>
        <begin position="18"/>
        <end position="327"/>
    </location>
</feature>
<dbReference type="GO" id="GO:0047964">
    <property type="term" value="F:glyoxylate reductase (NADH) activity"/>
    <property type="evidence" value="ECO:0007669"/>
    <property type="project" value="UniProtKB-EC"/>
</dbReference>
<organism evidence="7 8">
    <name type="scientific">Gynuella sunshinyii YC6258</name>
    <dbReference type="NCBI Taxonomy" id="1445510"/>
    <lineage>
        <taxon>Bacteria</taxon>
        <taxon>Pseudomonadati</taxon>
        <taxon>Pseudomonadota</taxon>
        <taxon>Gammaproteobacteria</taxon>
        <taxon>Oceanospirillales</taxon>
        <taxon>Saccharospirillaceae</taxon>
        <taxon>Gynuella</taxon>
    </lineage>
</organism>
<keyword evidence="3" id="KW-0520">NAD</keyword>
<gene>
    <name evidence="7" type="ORF">YC6258_01361</name>
</gene>
<dbReference type="InterPro" id="IPR006140">
    <property type="entry name" value="D-isomer_DH_NAD-bd"/>
</dbReference>
<dbReference type="KEGG" id="gsn:YC6258_01361"/>
<dbReference type="PANTHER" id="PTHR10996:SF257">
    <property type="entry name" value="GLYOXYLATE REDUCTASE 1"/>
    <property type="match status" value="1"/>
</dbReference>
<evidence type="ECO:0000313" key="7">
    <source>
        <dbReference type="EMBL" id="AJQ93409.1"/>
    </source>
</evidence>
<dbReference type="InterPro" id="IPR006139">
    <property type="entry name" value="D-isomer_2_OHA_DH_cat_dom"/>
</dbReference>
<accession>A0A0C5VSV7</accession>
<name>A0A0C5VSV7_9GAMM</name>
<dbReference type="InterPro" id="IPR050223">
    <property type="entry name" value="D-isomer_2-hydroxyacid_DH"/>
</dbReference>
<proteinExistence type="inferred from homology"/>
<dbReference type="Pfam" id="PF02826">
    <property type="entry name" value="2-Hacid_dh_C"/>
    <property type="match status" value="1"/>
</dbReference>
<dbReference type="GO" id="GO:0016618">
    <property type="term" value="F:hydroxypyruvate reductase [NAD(P)H] activity"/>
    <property type="evidence" value="ECO:0007669"/>
    <property type="project" value="UniProtKB-EC"/>
</dbReference>
<evidence type="ECO:0000313" key="8">
    <source>
        <dbReference type="Proteomes" id="UP000032266"/>
    </source>
</evidence>
<dbReference type="PROSITE" id="PS00065">
    <property type="entry name" value="D_2_HYDROXYACID_DH_1"/>
    <property type="match status" value="1"/>
</dbReference>
<protein>
    <submittedName>
        <fullName evidence="7">Lactate dehydrogenase and related dehydrogenase</fullName>
        <ecNumber evidence="7">1.1.1.26</ecNumber>
        <ecNumber evidence="7">1.1.1.81</ecNumber>
    </submittedName>
</protein>
<dbReference type="Proteomes" id="UP000032266">
    <property type="component" value="Chromosome"/>
</dbReference>
<dbReference type="PATRIC" id="fig|1445510.3.peg.1334"/>
<keyword evidence="2 4" id="KW-0560">Oxidoreductase</keyword>
<keyword evidence="8" id="KW-1185">Reference proteome</keyword>
<evidence type="ECO:0000256" key="3">
    <source>
        <dbReference type="ARBA" id="ARBA00023027"/>
    </source>
</evidence>
<evidence type="ECO:0000256" key="2">
    <source>
        <dbReference type="ARBA" id="ARBA00023002"/>
    </source>
</evidence>
<reference evidence="7 8" key="1">
    <citation type="submission" date="2014-01" db="EMBL/GenBank/DDBJ databases">
        <title>Full genme sequencing of cellulolytic bacterium Gynuella sunshinyii YC6258T gen. nov., sp. nov.</title>
        <authorList>
            <person name="Khan H."/>
            <person name="Chung E.J."/>
            <person name="Chung Y.R."/>
        </authorList>
    </citation>
    <scope>NUCLEOTIDE SEQUENCE [LARGE SCALE GENOMIC DNA]</scope>
    <source>
        <strain evidence="7 8">YC6258</strain>
    </source>
</reference>
<dbReference type="InterPro" id="IPR029752">
    <property type="entry name" value="D-isomer_DH_CS1"/>
</dbReference>
<sequence length="334" mass="37210">MVEHHGQHRDGLMKKIFITAEVPTRILQNLSRDFQVDVFSQSRPMTEQELLHCLQCEHYDAVVCTYKDRINQQLLDAAGDQLQVIATLSTGTDHIDKRACHQAGVKVCNVPAVTTHAVADYAVALLLIGIRRLDSHIQEDTSDGNDEPWHFMGNLQGRALSDMTIGIIGMGKIGTEISRRLHGFGARINYFSRTRKIHVEQQFAAHYQSLEALLANADAVLLSCALSQETYHLLNRDTLRNLKPHAILVNVARGEICDHQALTEVLASGQLAMLLTDTTEPEPLPPEHPLRQMPNCLIFPHIATNTLDSRENLCHGAVAEVQRTLSTLPVTKFS</sequence>
<dbReference type="GO" id="GO:0030267">
    <property type="term" value="F:glyoxylate reductase (NADPH) activity"/>
    <property type="evidence" value="ECO:0007669"/>
    <property type="project" value="TreeGrafter"/>
</dbReference>
<dbReference type="EMBL" id="CP007142">
    <property type="protein sequence ID" value="AJQ93409.1"/>
    <property type="molecule type" value="Genomic_DNA"/>
</dbReference>
<dbReference type="Gene3D" id="3.40.50.720">
    <property type="entry name" value="NAD(P)-binding Rossmann-like Domain"/>
    <property type="match status" value="2"/>
</dbReference>
<dbReference type="STRING" id="1445510.YC6258_01361"/>
<evidence type="ECO:0000259" key="5">
    <source>
        <dbReference type="Pfam" id="PF00389"/>
    </source>
</evidence>
<dbReference type="PANTHER" id="PTHR10996">
    <property type="entry name" value="2-HYDROXYACID DEHYDROGENASE-RELATED"/>
    <property type="match status" value="1"/>
</dbReference>
<dbReference type="EC" id="1.1.1.81" evidence="7"/>